<evidence type="ECO:0000256" key="1">
    <source>
        <dbReference type="ARBA" id="ARBA00004141"/>
    </source>
</evidence>
<dbReference type="Proteomes" id="UP000054886">
    <property type="component" value="Unassembled WGS sequence"/>
</dbReference>
<gene>
    <name evidence="10" type="ORF">AO440_003221</name>
</gene>
<dbReference type="InterPro" id="IPR013717">
    <property type="entry name" value="PIG-P"/>
</dbReference>
<accession>A0A0W0DBD3</accession>
<dbReference type="InterPro" id="IPR025969">
    <property type="entry name" value="ABA_GPCR_dom"/>
</dbReference>
<keyword evidence="4 5" id="KW-0472">Membrane</keyword>
<keyword evidence="6" id="KW-0732">Signal</keyword>
<dbReference type="PANTHER" id="PTHR15948">
    <property type="entry name" value="G-PROTEIN COUPLED RECEPTOR 89-RELATED"/>
    <property type="match status" value="1"/>
</dbReference>
<feature type="transmembrane region" description="Helical" evidence="5">
    <location>
        <begin position="456"/>
        <end position="477"/>
    </location>
</feature>
<organism evidence="10 11">
    <name type="scientific">Candida glabrata</name>
    <name type="common">Yeast</name>
    <name type="synonym">Torulopsis glabrata</name>
    <dbReference type="NCBI Taxonomy" id="5478"/>
    <lineage>
        <taxon>Eukaryota</taxon>
        <taxon>Fungi</taxon>
        <taxon>Dikarya</taxon>
        <taxon>Ascomycota</taxon>
        <taxon>Saccharomycotina</taxon>
        <taxon>Saccharomycetes</taxon>
        <taxon>Saccharomycetales</taxon>
        <taxon>Saccharomycetaceae</taxon>
        <taxon>Nakaseomyces</taxon>
    </lineage>
</organism>
<dbReference type="AlphaFoldDB" id="A0A0W0DBD3"/>
<reference evidence="10 11" key="1">
    <citation type="submission" date="2015-10" db="EMBL/GenBank/DDBJ databases">
        <title>Draft genomes sequences of Candida glabrata isolates 1A, 1B, 2A, 2B, 3A and 3B.</title>
        <authorList>
            <person name="Haavelsrud O.E."/>
            <person name="Gaustad P."/>
        </authorList>
    </citation>
    <scope>NUCLEOTIDE SEQUENCE [LARGE SCALE GENOMIC DNA]</scope>
    <source>
        <strain evidence="10">910700640</strain>
    </source>
</reference>
<feature type="domain" description="PIG-P" evidence="7">
    <location>
        <begin position="564"/>
        <end position="697"/>
    </location>
</feature>
<keyword evidence="3 5" id="KW-1133">Transmembrane helix</keyword>
<proteinExistence type="predicted"/>
<dbReference type="GO" id="GO:0000506">
    <property type="term" value="C:glycosylphosphatidylinositol-N-acetylglucosaminyltransferase (GPI-GnT) complex"/>
    <property type="evidence" value="ECO:0007669"/>
    <property type="project" value="EnsemblFungi"/>
</dbReference>
<sequence>MEVFFVLLLLCATAFFVGKWSYDSLWLIASSIFETGYRLKTRNNKSLYQLPSSGENSNYFFNKFYTVYSIKSQSITRGLRFLFAFGITCYAMTIEIVLWQIKTADASQEHDLITKYIWPLTSLSLTVILILVQPFFILITILNKFFNDSLNINQLVMGTFMSLALMIATLQYMSWGPFYYSKSILTSLSIAGVTVMAILSGIASISTLYYTFSMIFKRRSDISGMQSSSLISRNRRLNLWTTQRQLQSQIDNYERNIIENISILKKMDEDNVGVAAPLRRQMVDKISWFQLEVAKLEKSAKQPTLIRNSRRIFEISFLIYCCHKVLITFLKRIPHIISHALKYPNDIDYEYFYDSSGSSSTGSDPLAVTVAKLLDLFLFGFNYKQDLDSLTKQISLLISISLFICTLSTVNTTITYLLSLLPSRIQVIATLVMQGEEDADLLPTNTKVSSRRNPSIIKNLIVSELIGVYVVSTILLIRSNLPFGTALKLKELLGEKFTMPTGAIDSWFDKIYALVCIISVEVLTKEEIITFNRHWFPIYYNSIAIGFKELYLLLLLSNEMNYRREYYWFSQYVLVTFTLFFAIFWTLLPKVNENDDWVYGFIPASFVRSIGEIIPQRGWIIYFECFLLMGMLCTYIGLQFFNEDILTPPIDDLRTITDSNANIIVTDANDDFIRNYAFKESSGIVDLPIMDVCNILYKENYMGEYK</sequence>
<comment type="subcellular location">
    <subcellularLocation>
        <location evidence="1">Membrane</location>
        <topology evidence="1">Multi-pass membrane protein</topology>
    </subcellularLocation>
</comment>
<name>A0A0W0DBD3_CANGB</name>
<dbReference type="Pfam" id="PF12537">
    <property type="entry name" value="GPHR_N"/>
    <property type="match status" value="1"/>
</dbReference>
<evidence type="ECO:0000259" key="8">
    <source>
        <dbReference type="Pfam" id="PF12430"/>
    </source>
</evidence>
<dbReference type="VEuPathDB" id="FungiDB:GWK60_J10439"/>
<comment type="caution">
    <text evidence="10">The sequence shown here is derived from an EMBL/GenBank/DDBJ whole genome shotgun (WGS) entry which is preliminary data.</text>
</comment>
<feature type="signal peptide" evidence="6">
    <location>
        <begin position="1"/>
        <end position="21"/>
    </location>
</feature>
<evidence type="ECO:0000256" key="6">
    <source>
        <dbReference type="SAM" id="SignalP"/>
    </source>
</evidence>
<protein>
    <submittedName>
        <fullName evidence="10">Uncharacterized protein</fullName>
    </submittedName>
</protein>
<feature type="transmembrane region" description="Helical" evidence="5">
    <location>
        <begin position="568"/>
        <end position="588"/>
    </location>
</feature>
<feature type="transmembrane region" description="Helical" evidence="5">
    <location>
        <begin position="619"/>
        <end position="638"/>
    </location>
</feature>
<evidence type="ECO:0000256" key="4">
    <source>
        <dbReference type="ARBA" id="ARBA00023136"/>
    </source>
</evidence>
<dbReference type="VEuPathDB" id="FungiDB:GWK60_J10417"/>
<evidence type="ECO:0000313" key="11">
    <source>
        <dbReference type="Proteomes" id="UP000054886"/>
    </source>
</evidence>
<evidence type="ECO:0000259" key="7">
    <source>
        <dbReference type="Pfam" id="PF08510"/>
    </source>
</evidence>
<evidence type="ECO:0000256" key="3">
    <source>
        <dbReference type="ARBA" id="ARBA00022989"/>
    </source>
</evidence>
<feature type="domain" description="Abscisic acid G-protein coupled receptor-like" evidence="8">
    <location>
        <begin position="301"/>
        <end position="522"/>
    </location>
</feature>
<feature type="transmembrane region" description="Helical" evidence="5">
    <location>
        <begin position="155"/>
        <end position="175"/>
    </location>
</feature>
<dbReference type="InterPro" id="IPR022535">
    <property type="entry name" value="Golgi_pH-regulator_cons_dom"/>
</dbReference>
<evidence type="ECO:0000256" key="2">
    <source>
        <dbReference type="ARBA" id="ARBA00022692"/>
    </source>
</evidence>
<feature type="chain" id="PRO_5044791986" evidence="6">
    <location>
        <begin position="22"/>
        <end position="706"/>
    </location>
</feature>
<feature type="transmembrane region" description="Helical" evidence="5">
    <location>
        <begin position="116"/>
        <end position="143"/>
    </location>
</feature>
<dbReference type="InterPro" id="IPR015672">
    <property type="entry name" value="GPHR/GTG"/>
</dbReference>
<dbReference type="VEuPathDB" id="FungiDB:CAGL0J10626g"/>
<dbReference type="GO" id="GO:0008194">
    <property type="term" value="F:UDP-glycosyltransferase activity"/>
    <property type="evidence" value="ECO:0007669"/>
    <property type="project" value="EnsemblFungi"/>
</dbReference>
<dbReference type="VEuPathDB" id="FungiDB:GVI51_J10461"/>
<feature type="transmembrane region" description="Helical" evidence="5">
    <location>
        <begin position="81"/>
        <end position="101"/>
    </location>
</feature>
<dbReference type="VEuPathDB" id="FungiDB:B1J91_J10626g"/>
<evidence type="ECO:0000313" key="10">
    <source>
        <dbReference type="EMBL" id="KTB10171.1"/>
    </source>
</evidence>
<dbReference type="VEuPathDB" id="FungiDB:B1J91_J10604g"/>
<dbReference type="Pfam" id="PF08510">
    <property type="entry name" value="PIG-P"/>
    <property type="match status" value="1"/>
</dbReference>
<dbReference type="PANTHER" id="PTHR15948:SF0">
    <property type="entry name" value="GOLGI PH REGULATOR A-RELATED"/>
    <property type="match status" value="1"/>
</dbReference>
<dbReference type="VEuPathDB" id="FungiDB:CAGL0J10604g"/>
<dbReference type="EMBL" id="LLZZ01000064">
    <property type="protein sequence ID" value="KTB10171.1"/>
    <property type="molecule type" value="Genomic_DNA"/>
</dbReference>
<keyword evidence="2 5" id="KW-0812">Transmembrane</keyword>
<evidence type="ECO:0000256" key="5">
    <source>
        <dbReference type="SAM" id="Phobius"/>
    </source>
</evidence>
<feature type="transmembrane region" description="Helical" evidence="5">
    <location>
        <begin position="538"/>
        <end position="556"/>
    </location>
</feature>
<feature type="domain" description="Golgi pH regulator conserved" evidence="9">
    <location>
        <begin position="178"/>
        <end position="252"/>
    </location>
</feature>
<evidence type="ECO:0000259" key="9">
    <source>
        <dbReference type="Pfam" id="PF12537"/>
    </source>
</evidence>
<dbReference type="GO" id="GO:0006506">
    <property type="term" value="P:GPI anchor biosynthetic process"/>
    <property type="evidence" value="ECO:0007669"/>
    <property type="project" value="EnsemblFungi"/>
</dbReference>
<dbReference type="VEuPathDB" id="FungiDB:GVI51_J10439"/>
<feature type="transmembrane region" description="Helical" evidence="5">
    <location>
        <begin position="187"/>
        <end position="210"/>
    </location>
</feature>
<dbReference type="Pfam" id="PF12430">
    <property type="entry name" value="ABA_GPCR"/>
    <property type="match status" value="1"/>
</dbReference>